<organism evidence="4 5">
    <name type="scientific">Streblomastix strix</name>
    <dbReference type="NCBI Taxonomy" id="222440"/>
    <lineage>
        <taxon>Eukaryota</taxon>
        <taxon>Metamonada</taxon>
        <taxon>Preaxostyla</taxon>
        <taxon>Oxymonadida</taxon>
        <taxon>Streblomastigidae</taxon>
        <taxon>Streblomastix</taxon>
    </lineage>
</organism>
<evidence type="ECO:0000313" key="4">
    <source>
        <dbReference type="EMBL" id="KAA6398437.1"/>
    </source>
</evidence>
<feature type="compositionally biased region" description="Acidic residues" evidence="2">
    <location>
        <begin position="182"/>
        <end position="194"/>
    </location>
</feature>
<evidence type="ECO:0000256" key="2">
    <source>
        <dbReference type="SAM" id="MobiDB-lite"/>
    </source>
</evidence>
<dbReference type="Gene3D" id="3.30.780.10">
    <property type="entry name" value="SUI1-like domain"/>
    <property type="match status" value="1"/>
</dbReference>
<dbReference type="PANTHER" id="PTHR12789">
    <property type="entry name" value="DENSITY-REGULATED PROTEIN HOMOLOG"/>
    <property type="match status" value="1"/>
</dbReference>
<dbReference type="EMBL" id="SNRW01000955">
    <property type="protein sequence ID" value="KAA6398437.1"/>
    <property type="molecule type" value="Genomic_DNA"/>
</dbReference>
<dbReference type="Pfam" id="PF21023">
    <property type="entry name" value="DENR_N"/>
    <property type="match status" value="1"/>
</dbReference>
<dbReference type="InterPro" id="IPR050318">
    <property type="entry name" value="DENR/SUI1_TIF"/>
</dbReference>
<dbReference type="OrthoDB" id="277199at2759"/>
<sequence>MAEFEQEETNNFGEVFDENENKRARRKKKKKGGPVVDEEDEDTVAQREQMKKLAALMAAGDDSDEEKGKKSKKQQKKKKKGKAQVVEPEEGEADKEEGNEEDAEEKVFEEIEYCPVCGFPPEYCEFSPTFDKCKEWLGVHHPELYPEIFEKQNKQQSASEGVETQKKGKQKRNKKGKRAGQEEDDKNEEEDEEKQEQKQEQKEEQKEEQKDIKGDDGQTVDAPEAEGGEAGKKKKEKKQKQPPPQKIKITVQRRQGRKHTTTISGLDLFGVKLSEVTKILSKKFSSACSVNRNSANTADELQLQGDFSAELPEFLQEKYIHTFALPGSSHFDAVLDGSIPLRLHRTTEDKKSQNADPCSLKQQIYQGGVVYECLITTPNDGVKNIVDNIKVYLQNYAFLDTSINPPDVYGNAVDLHGELDKIASKSYTDGFSAYSDIMFQMNRLKDPHTQFTPPCTNYFSYVIPYSLNFVRCDQSDNPPCIAHVYATKSPINGFTQDVIDKGFEQNILDKEITRIRIDGLALDSSYTETAFETILKWSNENVQISRNPSARLNQVSQGGFSVISASNMRPINNDFSKKIQIEYIEENEESHTKELKQTEWGYMSIIQWNRRQ</sequence>
<dbReference type="GO" id="GO:0003729">
    <property type="term" value="F:mRNA binding"/>
    <property type="evidence" value="ECO:0007669"/>
    <property type="project" value="TreeGrafter"/>
</dbReference>
<dbReference type="InterPro" id="IPR001950">
    <property type="entry name" value="SUI1"/>
</dbReference>
<protein>
    <submittedName>
        <fullName evidence="4">Putative translation machinery-associated protein 22</fullName>
    </submittedName>
</protein>
<comment type="caution">
    <text evidence="4">The sequence shown here is derived from an EMBL/GenBank/DDBJ whole genome shotgun (WGS) entry which is preliminary data.</text>
</comment>
<dbReference type="PROSITE" id="PS50296">
    <property type="entry name" value="SUI1"/>
    <property type="match status" value="1"/>
</dbReference>
<dbReference type="GO" id="GO:0003743">
    <property type="term" value="F:translation initiation factor activity"/>
    <property type="evidence" value="ECO:0007669"/>
    <property type="project" value="InterPro"/>
</dbReference>
<dbReference type="Proteomes" id="UP000324800">
    <property type="component" value="Unassembled WGS sequence"/>
</dbReference>
<feature type="compositionally biased region" description="Acidic residues" evidence="2">
    <location>
        <begin position="87"/>
        <end position="104"/>
    </location>
</feature>
<feature type="compositionally biased region" description="Basic residues" evidence="2">
    <location>
        <begin position="69"/>
        <end position="82"/>
    </location>
</feature>
<reference evidence="4 5" key="1">
    <citation type="submission" date="2019-03" db="EMBL/GenBank/DDBJ databases">
        <title>Single cell metagenomics reveals metabolic interactions within the superorganism composed of flagellate Streblomastix strix and complex community of Bacteroidetes bacteria on its surface.</title>
        <authorList>
            <person name="Treitli S.C."/>
            <person name="Kolisko M."/>
            <person name="Husnik F."/>
            <person name="Keeling P."/>
            <person name="Hampl V."/>
        </authorList>
    </citation>
    <scope>NUCLEOTIDE SEQUENCE [LARGE SCALE GENOMIC DNA]</scope>
    <source>
        <strain evidence="4">ST1C</strain>
    </source>
</reference>
<accession>A0A5J4WTQ9</accession>
<gene>
    <name evidence="4" type="ORF">EZS28_006034</name>
</gene>
<dbReference type="InterPro" id="IPR048517">
    <property type="entry name" value="DENR_N"/>
</dbReference>
<feature type="region of interest" description="Disordered" evidence="2">
    <location>
        <begin position="1"/>
        <end position="106"/>
    </location>
</feature>
<comment type="similarity">
    <text evidence="1">Belongs to the DENR family.</text>
</comment>
<feature type="compositionally biased region" description="Basic residues" evidence="2">
    <location>
        <begin position="167"/>
        <end position="178"/>
    </location>
</feature>
<feature type="region of interest" description="Disordered" evidence="2">
    <location>
        <begin position="148"/>
        <end position="258"/>
    </location>
</feature>
<dbReference type="Pfam" id="PF01253">
    <property type="entry name" value="SUI1"/>
    <property type="match status" value="1"/>
</dbReference>
<dbReference type="GO" id="GO:0001731">
    <property type="term" value="P:formation of translation preinitiation complex"/>
    <property type="evidence" value="ECO:0007669"/>
    <property type="project" value="TreeGrafter"/>
</dbReference>
<evidence type="ECO:0000259" key="3">
    <source>
        <dbReference type="PROSITE" id="PS50296"/>
    </source>
</evidence>
<dbReference type="InterPro" id="IPR036877">
    <property type="entry name" value="SUI1_dom_sf"/>
</dbReference>
<dbReference type="GO" id="GO:0002188">
    <property type="term" value="P:translation reinitiation"/>
    <property type="evidence" value="ECO:0007669"/>
    <property type="project" value="TreeGrafter"/>
</dbReference>
<dbReference type="PANTHER" id="PTHR12789:SF0">
    <property type="entry name" value="DENSITY-REGULATED PROTEIN"/>
    <property type="match status" value="1"/>
</dbReference>
<feature type="compositionally biased region" description="Basic and acidic residues" evidence="2">
    <location>
        <begin position="195"/>
        <end position="216"/>
    </location>
</feature>
<dbReference type="SUPFAM" id="SSF55159">
    <property type="entry name" value="eIF1-like"/>
    <property type="match status" value="1"/>
</dbReference>
<proteinExistence type="inferred from homology"/>
<dbReference type="CDD" id="cd11607">
    <property type="entry name" value="DENR_C"/>
    <property type="match status" value="1"/>
</dbReference>
<dbReference type="InterPro" id="IPR046447">
    <property type="entry name" value="DENR_C"/>
</dbReference>
<feature type="domain" description="SUI1" evidence="3">
    <location>
        <begin position="247"/>
        <end position="319"/>
    </location>
</feature>
<feature type="compositionally biased region" description="Basic residues" evidence="2">
    <location>
        <begin position="23"/>
        <end position="32"/>
    </location>
</feature>
<evidence type="ECO:0000313" key="5">
    <source>
        <dbReference type="Proteomes" id="UP000324800"/>
    </source>
</evidence>
<evidence type="ECO:0000256" key="1">
    <source>
        <dbReference type="ARBA" id="ARBA00007514"/>
    </source>
</evidence>
<name>A0A5J4WTQ9_9EUKA</name>
<dbReference type="AlphaFoldDB" id="A0A5J4WTQ9"/>